<keyword evidence="1" id="KW-0812">Transmembrane</keyword>
<protein>
    <submittedName>
        <fullName evidence="2">Putative secreted peptide</fullName>
    </submittedName>
</protein>
<sequence length="88" mass="10171">MRNIVVVNFIILIIISPFWFLFFFHKRIYATLVGLVYVEGSRKRLNGSLGIDGFNFITTLPSHRSCNARYGHNRHIQISLFSSMHTVA</sequence>
<organism evidence="2">
    <name type="scientific">Anopheles braziliensis</name>
    <dbReference type="NCBI Taxonomy" id="58242"/>
    <lineage>
        <taxon>Eukaryota</taxon>
        <taxon>Metazoa</taxon>
        <taxon>Ecdysozoa</taxon>
        <taxon>Arthropoda</taxon>
        <taxon>Hexapoda</taxon>
        <taxon>Insecta</taxon>
        <taxon>Pterygota</taxon>
        <taxon>Neoptera</taxon>
        <taxon>Endopterygota</taxon>
        <taxon>Diptera</taxon>
        <taxon>Nematocera</taxon>
        <taxon>Culicoidea</taxon>
        <taxon>Culicidae</taxon>
        <taxon>Anophelinae</taxon>
        <taxon>Anopheles</taxon>
    </lineage>
</organism>
<proteinExistence type="predicted"/>
<keyword evidence="1" id="KW-0472">Membrane</keyword>
<evidence type="ECO:0000256" key="1">
    <source>
        <dbReference type="SAM" id="Phobius"/>
    </source>
</evidence>
<reference evidence="2" key="1">
    <citation type="submission" date="2018-01" db="EMBL/GenBank/DDBJ databases">
        <title>An insight into the sialome of Amazonian anophelines.</title>
        <authorList>
            <person name="Ribeiro J.M."/>
            <person name="Scarpassa V."/>
            <person name="Calvo E."/>
        </authorList>
    </citation>
    <scope>NUCLEOTIDE SEQUENCE</scope>
    <source>
        <tissue evidence="2">Salivary glands</tissue>
    </source>
</reference>
<name>A0A2M3ZPM8_9DIPT</name>
<evidence type="ECO:0000313" key="2">
    <source>
        <dbReference type="EMBL" id="MBW30537.1"/>
    </source>
</evidence>
<feature type="transmembrane region" description="Helical" evidence="1">
    <location>
        <begin position="6"/>
        <end position="24"/>
    </location>
</feature>
<accession>A0A2M3ZPM8</accession>
<keyword evidence="1" id="KW-1133">Transmembrane helix</keyword>
<dbReference type="AlphaFoldDB" id="A0A2M3ZPM8"/>
<dbReference type="EMBL" id="GGFM01009786">
    <property type="protein sequence ID" value="MBW30537.1"/>
    <property type="molecule type" value="Transcribed_RNA"/>
</dbReference>